<sequence length="158" mass="17234">MDVIVPCFQLGTALGGQQVGWPGEIAAVRYWYEPHLERLHEDASTRLADLVQLEQIAGGYLPMSGQILDATLVAAPKQRNTNAEKADLREGRIPEDWQDKPSKLETRKNRVISGEAGWLDDVEVLRGAPRVSFGPISTMPGVDSAGFADLQTESACGF</sequence>
<reference evidence="2 3" key="1">
    <citation type="journal article" date="2011" name="Biochem. Biophys. Res. Commun.">
        <title>Increased number of Arginine-based salt bridges contributes to the thermotolerance of thermotolerant acetic acid bacteria, Acetobacter tropicalis SKU1100.</title>
        <authorList>
            <person name="Matsutani M."/>
            <person name="Hirakawa H."/>
            <person name="Nishikura M."/>
            <person name="Soemphol W."/>
            <person name="Ali I.A.I."/>
            <person name="Yakushi T."/>
            <person name="Matsushita K."/>
        </authorList>
    </citation>
    <scope>NUCLEOTIDE SEQUENCE [LARGE SCALE GENOMIC DNA]</scope>
    <source>
        <strain evidence="2 3">NBRC 101654</strain>
    </source>
</reference>
<organism evidence="2 3">
    <name type="scientific">Acetobacter tropicalis NBRC 101654</name>
    <dbReference type="NCBI Taxonomy" id="749388"/>
    <lineage>
        <taxon>Bacteria</taxon>
        <taxon>Pseudomonadati</taxon>
        <taxon>Pseudomonadota</taxon>
        <taxon>Alphaproteobacteria</taxon>
        <taxon>Acetobacterales</taxon>
        <taxon>Acetobacteraceae</taxon>
        <taxon>Acetobacter</taxon>
    </lineage>
</organism>
<evidence type="ECO:0000313" key="2">
    <source>
        <dbReference type="EMBL" id="GAA10377.1"/>
    </source>
</evidence>
<evidence type="ECO:0000256" key="1">
    <source>
        <dbReference type="SAM" id="MobiDB-lite"/>
    </source>
</evidence>
<accession>F7VJ32</accession>
<dbReference type="Proteomes" id="UP000004319">
    <property type="component" value="Unassembled WGS sequence"/>
</dbReference>
<feature type="region of interest" description="Disordered" evidence="1">
    <location>
        <begin position="80"/>
        <end position="99"/>
    </location>
</feature>
<name>F7VJ32_9PROT</name>
<gene>
    <name evidence="2" type="ORF">ATPR_3381</name>
</gene>
<protein>
    <submittedName>
        <fullName evidence="2">Transposase</fullName>
    </submittedName>
</protein>
<dbReference type="EMBL" id="BABS01000237">
    <property type="protein sequence ID" value="GAA10377.1"/>
    <property type="molecule type" value="Genomic_DNA"/>
</dbReference>
<dbReference type="AlphaFoldDB" id="F7VJ32"/>
<comment type="caution">
    <text evidence="2">The sequence shown here is derived from an EMBL/GenBank/DDBJ whole genome shotgun (WGS) entry which is preliminary data.</text>
</comment>
<evidence type="ECO:0000313" key="3">
    <source>
        <dbReference type="Proteomes" id="UP000004319"/>
    </source>
</evidence>
<proteinExistence type="predicted"/>
<feature type="compositionally biased region" description="Basic and acidic residues" evidence="1">
    <location>
        <begin position="82"/>
        <end position="99"/>
    </location>
</feature>